<evidence type="ECO:0000313" key="2">
    <source>
        <dbReference type="Proteomes" id="UP001056120"/>
    </source>
</evidence>
<proteinExistence type="predicted"/>
<keyword evidence="2" id="KW-1185">Reference proteome</keyword>
<sequence>MRIHKDHPTDNIIGPVNVGVQTRSATEAMNEGLFFCFISQVEPKNIKVAFLENFGWRLCKKNCNSSTSGIVVRNKARLVVQGFYQEEGIDFEDVFTPVARLEAVRMFLAYAADMDFTVHQMDVKSVFLYGKVQEEVYVKQPSGFIDPSYPDRVYKHDKALYGLHQAPRAWYETLSTHLLDNGFTRGAIDQTLFKRKDGVDTILVQIYVDDIIFGSTNPQLCKEF</sequence>
<comment type="caution">
    <text evidence="1">The sequence shown here is derived from an EMBL/GenBank/DDBJ whole genome shotgun (WGS) entry which is preliminary data.</text>
</comment>
<evidence type="ECO:0000313" key="1">
    <source>
        <dbReference type="EMBL" id="KAI3774153.1"/>
    </source>
</evidence>
<organism evidence="1 2">
    <name type="scientific">Smallanthus sonchifolius</name>
    <dbReference type="NCBI Taxonomy" id="185202"/>
    <lineage>
        <taxon>Eukaryota</taxon>
        <taxon>Viridiplantae</taxon>
        <taxon>Streptophyta</taxon>
        <taxon>Embryophyta</taxon>
        <taxon>Tracheophyta</taxon>
        <taxon>Spermatophyta</taxon>
        <taxon>Magnoliopsida</taxon>
        <taxon>eudicotyledons</taxon>
        <taxon>Gunneridae</taxon>
        <taxon>Pentapetalae</taxon>
        <taxon>asterids</taxon>
        <taxon>campanulids</taxon>
        <taxon>Asterales</taxon>
        <taxon>Asteraceae</taxon>
        <taxon>Asteroideae</taxon>
        <taxon>Heliantheae alliance</taxon>
        <taxon>Millerieae</taxon>
        <taxon>Smallanthus</taxon>
    </lineage>
</organism>
<accession>A0ACB9FTP1</accession>
<reference evidence="1 2" key="2">
    <citation type="journal article" date="2022" name="Mol. Ecol. Resour.">
        <title>The genomes of chicory, endive, great burdock and yacon provide insights into Asteraceae paleo-polyploidization history and plant inulin production.</title>
        <authorList>
            <person name="Fan W."/>
            <person name="Wang S."/>
            <person name="Wang H."/>
            <person name="Wang A."/>
            <person name="Jiang F."/>
            <person name="Liu H."/>
            <person name="Zhao H."/>
            <person name="Xu D."/>
            <person name="Zhang Y."/>
        </authorList>
    </citation>
    <scope>NUCLEOTIDE SEQUENCE [LARGE SCALE GENOMIC DNA]</scope>
    <source>
        <strain evidence="2">cv. Yunnan</strain>
        <tissue evidence="1">Leaves</tissue>
    </source>
</reference>
<dbReference type="Proteomes" id="UP001056120">
    <property type="component" value="Linkage Group LG16"/>
</dbReference>
<gene>
    <name evidence="1" type="ORF">L1987_48697</name>
</gene>
<protein>
    <submittedName>
        <fullName evidence="1">Uncharacterized protein</fullName>
    </submittedName>
</protein>
<reference evidence="2" key="1">
    <citation type="journal article" date="2022" name="Mol. Ecol. Resour.">
        <title>The genomes of chicory, endive, great burdock and yacon provide insights into Asteraceae palaeo-polyploidization history and plant inulin production.</title>
        <authorList>
            <person name="Fan W."/>
            <person name="Wang S."/>
            <person name="Wang H."/>
            <person name="Wang A."/>
            <person name="Jiang F."/>
            <person name="Liu H."/>
            <person name="Zhao H."/>
            <person name="Xu D."/>
            <person name="Zhang Y."/>
        </authorList>
    </citation>
    <scope>NUCLEOTIDE SEQUENCE [LARGE SCALE GENOMIC DNA]</scope>
    <source>
        <strain evidence="2">cv. Yunnan</strain>
    </source>
</reference>
<dbReference type="EMBL" id="CM042033">
    <property type="protein sequence ID" value="KAI3774153.1"/>
    <property type="molecule type" value="Genomic_DNA"/>
</dbReference>
<name>A0ACB9FTP1_9ASTR</name>